<dbReference type="EMBL" id="BARW01004041">
    <property type="protein sequence ID" value="GAI59554.1"/>
    <property type="molecule type" value="Genomic_DNA"/>
</dbReference>
<gene>
    <name evidence="1" type="ORF">S12H4_09790</name>
</gene>
<protein>
    <submittedName>
        <fullName evidence="1">Uncharacterized protein</fullName>
    </submittedName>
</protein>
<proteinExistence type="predicted"/>
<comment type="caution">
    <text evidence="1">The sequence shown here is derived from an EMBL/GenBank/DDBJ whole genome shotgun (WGS) entry which is preliminary data.</text>
</comment>
<name>X1RVQ0_9ZZZZ</name>
<feature type="non-terminal residue" evidence="1">
    <location>
        <position position="266"/>
    </location>
</feature>
<reference evidence="1" key="1">
    <citation type="journal article" date="2014" name="Front. Microbiol.">
        <title>High frequency of phylogenetically diverse reductive dehalogenase-homologous genes in deep subseafloor sedimentary metagenomes.</title>
        <authorList>
            <person name="Kawai M."/>
            <person name="Futagami T."/>
            <person name="Toyoda A."/>
            <person name="Takaki Y."/>
            <person name="Nishi S."/>
            <person name="Hori S."/>
            <person name="Arai W."/>
            <person name="Tsubouchi T."/>
            <person name="Morono Y."/>
            <person name="Uchiyama I."/>
            <person name="Ito T."/>
            <person name="Fujiyama A."/>
            <person name="Inagaki F."/>
            <person name="Takami H."/>
        </authorList>
    </citation>
    <scope>NUCLEOTIDE SEQUENCE</scope>
    <source>
        <strain evidence="1">Expedition CK06-06</strain>
    </source>
</reference>
<evidence type="ECO:0000313" key="1">
    <source>
        <dbReference type="EMBL" id="GAI59554.1"/>
    </source>
</evidence>
<organism evidence="1">
    <name type="scientific">marine sediment metagenome</name>
    <dbReference type="NCBI Taxonomy" id="412755"/>
    <lineage>
        <taxon>unclassified sequences</taxon>
        <taxon>metagenomes</taxon>
        <taxon>ecological metagenomes</taxon>
    </lineage>
</organism>
<accession>X1RVQ0</accession>
<sequence length="266" mass="31609">MSFFKTCEIKTLKTTKFIIIPDNFIFIYKLDSILLKNYKFNLQYYIAKLAWSSVEGYRNLWWHLKEINKTHTHTKNEFYLTTIYHHLNEVNAGRSFGLRPLHKDDGIIYEFQLELIKKFYESNILNLYFPGILIYSKLPKENYLCVSLNSPAFAILLDQTQRAQLRKKIDMVSTSDRESNSFFKNKSFYNPKPGDAAIFKKTEDMVKNYLQKSFLNLIKESEISDFNISEINVHLPEYINFVALIKLWYFLKLPVIEGLKQFVKEK</sequence>
<dbReference type="AlphaFoldDB" id="X1RVQ0"/>